<name>Q0DDK3_ORYSJ</name>
<reference evidence="2 3" key="1">
    <citation type="journal article" date="2005" name="Nature">
        <title>The map-based sequence of the rice genome.</title>
        <authorList>
            <consortium name="International rice genome sequencing project (IRGSP)"/>
            <person name="Matsumoto T."/>
            <person name="Wu J."/>
            <person name="Kanamori H."/>
            <person name="Katayose Y."/>
            <person name="Fujisawa M."/>
            <person name="Namiki N."/>
            <person name="Mizuno H."/>
            <person name="Yamamoto K."/>
            <person name="Antonio B.A."/>
            <person name="Baba T."/>
            <person name="Sakata K."/>
            <person name="Nagamura Y."/>
            <person name="Aoki H."/>
            <person name="Arikawa K."/>
            <person name="Arita K."/>
            <person name="Bito T."/>
            <person name="Chiden Y."/>
            <person name="Fujitsuka N."/>
            <person name="Fukunaka R."/>
            <person name="Hamada M."/>
            <person name="Harada C."/>
            <person name="Hayashi A."/>
            <person name="Hijishita S."/>
            <person name="Honda M."/>
            <person name="Hosokawa S."/>
            <person name="Ichikawa Y."/>
            <person name="Idonuma A."/>
            <person name="Iijima M."/>
            <person name="Ikeda M."/>
            <person name="Ikeno M."/>
            <person name="Ito K."/>
            <person name="Ito S."/>
            <person name="Ito T."/>
            <person name="Ito Y."/>
            <person name="Ito Y."/>
            <person name="Iwabuchi A."/>
            <person name="Kamiya K."/>
            <person name="Karasawa W."/>
            <person name="Kurita K."/>
            <person name="Katagiri S."/>
            <person name="Kikuta A."/>
            <person name="Kobayashi H."/>
            <person name="Kobayashi N."/>
            <person name="Machita K."/>
            <person name="Maehara T."/>
            <person name="Masukawa M."/>
            <person name="Mizubayashi T."/>
            <person name="Mukai Y."/>
            <person name="Nagasaki H."/>
            <person name="Nagata Y."/>
            <person name="Naito S."/>
            <person name="Nakashima M."/>
            <person name="Nakama Y."/>
            <person name="Nakamichi Y."/>
            <person name="Nakamura M."/>
            <person name="Meguro A."/>
            <person name="Negishi M."/>
            <person name="Ohta I."/>
            <person name="Ohta T."/>
            <person name="Okamoto M."/>
            <person name="Ono N."/>
            <person name="Saji S."/>
            <person name="Sakaguchi M."/>
            <person name="Sakai K."/>
            <person name="Shibata M."/>
            <person name="Shimokawa T."/>
            <person name="Song J."/>
            <person name="Takazaki Y."/>
            <person name="Terasawa K."/>
            <person name="Tsugane M."/>
            <person name="Tsuji K."/>
            <person name="Ueda S."/>
            <person name="Waki K."/>
            <person name="Yamagata H."/>
            <person name="Yamamoto M."/>
            <person name="Yamamoto S."/>
            <person name="Yamane H."/>
            <person name="Yoshiki S."/>
            <person name="Yoshihara R."/>
            <person name="Yukawa K."/>
            <person name="Zhong H."/>
            <person name="Yano M."/>
            <person name="Yuan Q."/>
            <person name="Ouyang S."/>
            <person name="Liu J."/>
            <person name="Jones K.M."/>
            <person name="Gansberger K."/>
            <person name="Moffat K."/>
            <person name="Hill J."/>
            <person name="Bera J."/>
            <person name="Fadrosh D."/>
            <person name="Jin S."/>
            <person name="Johri S."/>
            <person name="Kim M."/>
            <person name="Overton L."/>
            <person name="Reardon M."/>
            <person name="Tsitrin T."/>
            <person name="Vuong H."/>
            <person name="Weaver B."/>
            <person name="Ciecko A."/>
            <person name="Tallon L."/>
            <person name="Jackson J."/>
            <person name="Pai G."/>
            <person name="Aken S.V."/>
            <person name="Utterback T."/>
            <person name="Reidmuller S."/>
            <person name="Feldblyum T."/>
            <person name="Hsiao J."/>
            <person name="Zismann V."/>
            <person name="Iobst S."/>
            <person name="de Vazeille A.R."/>
            <person name="Buell C.R."/>
            <person name="Ying K."/>
            <person name="Li Y."/>
            <person name="Lu T."/>
            <person name="Huang Y."/>
            <person name="Zhao Q."/>
            <person name="Feng Q."/>
            <person name="Zhang L."/>
            <person name="Zhu J."/>
            <person name="Weng Q."/>
            <person name="Mu J."/>
            <person name="Lu Y."/>
            <person name="Fan D."/>
            <person name="Liu Y."/>
            <person name="Guan J."/>
            <person name="Zhang Y."/>
            <person name="Yu S."/>
            <person name="Liu X."/>
            <person name="Zhang Y."/>
            <person name="Hong G."/>
            <person name="Han B."/>
            <person name="Choisne N."/>
            <person name="Demange N."/>
            <person name="Orjeda G."/>
            <person name="Samain S."/>
            <person name="Cattolico L."/>
            <person name="Pelletier E."/>
            <person name="Couloux A."/>
            <person name="Segurens B."/>
            <person name="Wincker P."/>
            <person name="D'Hont A."/>
            <person name="Scarpelli C."/>
            <person name="Weissenbach J."/>
            <person name="Salanoubat M."/>
            <person name="Quetier F."/>
            <person name="Yu Y."/>
            <person name="Kim H.R."/>
            <person name="Rambo T."/>
            <person name="Currie J."/>
            <person name="Collura K."/>
            <person name="Luo M."/>
            <person name="Yang T."/>
            <person name="Ammiraju J.S.S."/>
            <person name="Engler F."/>
            <person name="Soderlund C."/>
            <person name="Wing R.A."/>
            <person name="Palmer L.E."/>
            <person name="de la Bastide M."/>
            <person name="Spiegel L."/>
            <person name="Nascimento L."/>
            <person name="Zutavern T."/>
            <person name="O'Shaughnessy A."/>
            <person name="Dike S."/>
            <person name="Dedhia N."/>
            <person name="Preston R."/>
            <person name="Balija V."/>
            <person name="McCombie W.R."/>
            <person name="Chow T."/>
            <person name="Chen H."/>
            <person name="Chung M."/>
            <person name="Chen C."/>
            <person name="Shaw J."/>
            <person name="Wu H."/>
            <person name="Hsiao K."/>
            <person name="Chao Y."/>
            <person name="Chu M."/>
            <person name="Cheng C."/>
            <person name="Hour A."/>
            <person name="Lee P."/>
            <person name="Lin S."/>
            <person name="Lin Y."/>
            <person name="Liou J."/>
            <person name="Liu S."/>
            <person name="Hsing Y."/>
            <person name="Raghuvanshi S."/>
            <person name="Mohanty A."/>
            <person name="Bharti A.K."/>
            <person name="Gaur A."/>
            <person name="Gupta V."/>
            <person name="Kumar D."/>
            <person name="Ravi V."/>
            <person name="Vij S."/>
            <person name="Kapur A."/>
            <person name="Khurana P."/>
            <person name="Khurana P."/>
            <person name="Khurana J.P."/>
            <person name="Tyagi A.K."/>
            <person name="Gaikwad K."/>
            <person name="Singh A."/>
            <person name="Dalal V."/>
            <person name="Srivastava S."/>
            <person name="Dixit A."/>
            <person name="Pal A.K."/>
            <person name="Ghazi I.A."/>
            <person name="Yadav M."/>
            <person name="Pandit A."/>
            <person name="Bhargava A."/>
            <person name="Sureshbabu K."/>
            <person name="Batra K."/>
            <person name="Sharma T.R."/>
            <person name="Mohapatra T."/>
            <person name="Singh N.K."/>
            <person name="Messing J."/>
            <person name="Nelson A.B."/>
            <person name="Fuks G."/>
            <person name="Kavchok S."/>
            <person name="Keizer G."/>
            <person name="Linton E."/>
            <person name="Llaca V."/>
            <person name="Song R."/>
            <person name="Tanyolac B."/>
            <person name="Young S."/>
            <person name="Ho-Il K."/>
            <person name="Hahn J.H."/>
            <person name="Sangsakoo G."/>
            <person name="Vanavichit A."/>
            <person name="de Mattos Luiz.A.T."/>
            <person name="Zimmer P.D."/>
            <person name="Malone G."/>
            <person name="Dellagostin O."/>
            <person name="de Oliveira A.C."/>
            <person name="Bevan M."/>
            <person name="Bancroft I."/>
            <person name="Minx P."/>
            <person name="Cordum H."/>
            <person name="Wilson R."/>
            <person name="Cheng Z."/>
            <person name="Jin W."/>
            <person name="Jiang J."/>
            <person name="Leong S.A."/>
            <person name="Iwama H."/>
            <person name="Gojobori T."/>
            <person name="Itoh T."/>
            <person name="Niimura Y."/>
            <person name="Fujii Y."/>
            <person name="Habara T."/>
            <person name="Sakai H."/>
            <person name="Sato Y."/>
            <person name="Wilson G."/>
            <person name="Kumar K."/>
            <person name="McCouch S."/>
            <person name="Juretic N."/>
            <person name="Hoen D."/>
            <person name="Wright S."/>
            <person name="Bruskiewich R."/>
            <person name="Bureau T."/>
            <person name="Miyao A."/>
            <person name="Hirochika H."/>
            <person name="Nishikawa T."/>
            <person name="Kadowaki K."/>
            <person name="Sugiura M."/>
            <person name="Burr B."/>
            <person name="Sasaki T."/>
        </authorList>
    </citation>
    <scope>NUCLEOTIDE SEQUENCE [LARGE SCALE GENOMIC DNA]</scope>
    <source>
        <strain evidence="3">cv. Nipponbare</strain>
    </source>
</reference>
<dbReference type="AlphaFoldDB" id="Q0DDK3"/>
<dbReference type="Proteomes" id="UP000000763">
    <property type="component" value="Chromosome 6"/>
</dbReference>
<gene>
    <name evidence="2" type="ordered locus">Os06g0218300</name>
</gene>
<proteinExistence type="predicted"/>
<evidence type="ECO:0000313" key="3">
    <source>
        <dbReference type="Proteomes" id="UP000000763"/>
    </source>
</evidence>
<feature type="compositionally biased region" description="Low complexity" evidence="1">
    <location>
        <begin position="1"/>
        <end position="39"/>
    </location>
</feature>
<evidence type="ECO:0000256" key="1">
    <source>
        <dbReference type="SAM" id="MobiDB-lite"/>
    </source>
</evidence>
<accession>Q0DDK3</accession>
<dbReference type="KEGG" id="dosa:Os06g0218300"/>
<dbReference type="EMBL" id="AP008212">
    <property type="protein sequence ID" value="BAF19070.1"/>
    <property type="molecule type" value="Genomic_DNA"/>
</dbReference>
<feature type="non-terminal residue" evidence="2">
    <location>
        <position position="1"/>
    </location>
</feature>
<reference evidence="3" key="2">
    <citation type="journal article" date="2008" name="Nucleic Acids Res.">
        <title>The rice annotation project database (RAP-DB): 2008 update.</title>
        <authorList>
            <consortium name="The rice annotation project (RAP)"/>
        </authorList>
    </citation>
    <scope>GENOME REANNOTATION</scope>
    <source>
        <strain evidence="3">cv. Nipponbare</strain>
    </source>
</reference>
<sequence length="104" mass="11093">AQPRAASASTVSAAAAAAAARATESSPSPTTTRRMTTRSQSPGKFELAPCAVAAPVHASSDQKTNPRRLLAAIRHGWTFDESARARTQITRKDHQFELKIPLLN</sequence>
<evidence type="ECO:0000313" key="2">
    <source>
        <dbReference type="EMBL" id="BAF19070.1"/>
    </source>
</evidence>
<organism evidence="2 3">
    <name type="scientific">Oryza sativa subsp. japonica</name>
    <name type="common">Rice</name>
    <dbReference type="NCBI Taxonomy" id="39947"/>
    <lineage>
        <taxon>Eukaryota</taxon>
        <taxon>Viridiplantae</taxon>
        <taxon>Streptophyta</taxon>
        <taxon>Embryophyta</taxon>
        <taxon>Tracheophyta</taxon>
        <taxon>Spermatophyta</taxon>
        <taxon>Magnoliopsida</taxon>
        <taxon>Liliopsida</taxon>
        <taxon>Poales</taxon>
        <taxon>Poaceae</taxon>
        <taxon>BOP clade</taxon>
        <taxon>Oryzoideae</taxon>
        <taxon>Oryzeae</taxon>
        <taxon>Oryzinae</taxon>
        <taxon>Oryza</taxon>
        <taxon>Oryza sativa</taxon>
    </lineage>
</organism>
<feature type="region of interest" description="Disordered" evidence="1">
    <location>
        <begin position="1"/>
        <end position="44"/>
    </location>
</feature>
<protein>
    <submittedName>
        <fullName evidence="2">Os06g0218300 protein</fullName>
    </submittedName>
</protein>